<dbReference type="OrthoDB" id="695971at2"/>
<evidence type="ECO:0000313" key="5">
    <source>
        <dbReference type="Proteomes" id="UP000294752"/>
    </source>
</evidence>
<evidence type="ECO:0000256" key="1">
    <source>
        <dbReference type="ARBA" id="ARBA00022676"/>
    </source>
</evidence>
<dbReference type="AlphaFoldDB" id="A0A4R7CYW5"/>
<keyword evidence="5" id="KW-1185">Reference proteome</keyword>
<keyword evidence="3" id="KW-0479">Metal-binding</keyword>
<dbReference type="SUPFAM" id="SSF53448">
    <property type="entry name" value="Nucleotide-diphospho-sugar transferases"/>
    <property type="match status" value="1"/>
</dbReference>
<keyword evidence="2 4" id="KW-0808">Transferase</keyword>
<evidence type="ECO:0000256" key="2">
    <source>
        <dbReference type="ARBA" id="ARBA00022679"/>
    </source>
</evidence>
<dbReference type="Gene3D" id="3.90.550.10">
    <property type="entry name" value="Spore Coat Polysaccharide Biosynthesis Protein SpsA, Chain A"/>
    <property type="match status" value="1"/>
</dbReference>
<sequence>MQEERTGPNQIEVPIVLAFTPNYFVPVATCITSVLQYAGETSKFHFICLLTEALPTAMQELLKDLGAARARFTFMDLTGAVSEEIYVDPKYTIAASYRLLLPSLLPEYDKILYIDCDMIFQNDLSILYHRMDLQDNYMAGVFEATLEVQQAHMQAIGCAPGSYINSGLLLMNLKQLRADDMVSQFLEAAKVEGLAFPDQDVINQLCKGRIVGLPPFWNSIRTFLLPQYKTSFLKFYTEQDWRTVQRRGNVHYTGPKPWNTFTVAFDLWWSYYNRLPVAIKKLITIDPKLVLIATVYRNSLGKFGVKLVQTVYRRLKGRAE</sequence>
<organism evidence="4 5">
    <name type="scientific">Sphingobacterium paludis</name>
    <dbReference type="NCBI Taxonomy" id="1476465"/>
    <lineage>
        <taxon>Bacteria</taxon>
        <taxon>Pseudomonadati</taxon>
        <taxon>Bacteroidota</taxon>
        <taxon>Sphingobacteriia</taxon>
        <taxon>Sphingobacteriales</taxon>
        <taxon>Sphingobacteriaceae</taxon>
        <taxon>Sphingobacterium</taxon>
    </lineage>
</organism>
<proteinExistence type="predicted"/>
<keyword evidence="1" id="KW-0328">Glycosyltransferase</keyword>
<accession>A0A4R7CYW5</accession>
<dbReference type="CDD" id="cd04194">
    <property type="entry name" value="GT8_A4GalT_like"/>
    <property type="match status" value="1"/>
</dbReference>
<dbReference type="InterPro" id="IPR029044">
    <property type="entry name" value="Nucleotide-diphossugar_trans"/>
</dbReference>
<dbReference type="GO" id="GO:0016757">
    <property type="term" value="F:glycosyltransferase activity"/>
    <property type="evidence" value="ECO:0007669"/>
    <property type="project" value="UniProtKB-KW"/>
</dbReference>
<dbReference type="EMBL" id="SNZV01000004">
    <property type="protein sequence ID" value="TDS13789.1"/>
    <property type="molecule type" value="Genomic_DNA"/>
</dbReference>
<dbReference type="Proteomes" id="UP000294752">
    <property type="component" value="Unassembled WGS sequence"/>
</dbReference>
<evidence type="ECO:0000313" key="4">
    <source>
        <dbReference type="EMBL" id="TDS13789.1"/>
    </source>
</evidence>
<dbReference type="GO" id="GO:0046872">
    <property type="term" value="F:metal ion binding"/>
    <property type="evidence" value="ECO:0007669"/>
    <property type="project" value="UniProtKB-KW"/>
</dbReference>
<name>A0A4R7CYW5_9SPHI</name>
<comment type="caution">
    <text evidence="4">The sequence shown here is derived from an EMBL/GenBank/DDBJ whole genome shotgun (WGS) entry which is preliminary data.</text>
</comment>
<dbReference type="Pfam" id="PF01501">
    <property type="entry name" value="Glyco_transf_8"/>
    <property type="match status" value="1"/>
</dbReference>
<evidence type="ECO:0000256" key="3">
    <source>
        <dbReference type="ARBA" id="ARBA00022723"/>
    </source>
</evidence>
<protein>
    <submittedName>
        <fullName evidence="4">Lipopolysaccharide biosynthesis glycosyltransferase</fullName>
    </submittedName>
</protein>
<reference evidence="4 5" key="1">
    <citation type="submission" date="2019-03" db="EMBL/GenBank/DDBJ databases">
        <title>Genomic Encyclopedia of Type Strains, Phase III (KMG-III): the genomes of soil and plant-associated and newly described type strains.</title>
        <authorList>
            <person name="Whitman W."/>
        </authorList>
    </citation>
    <scope>NUCLEOTIDE SEQUENCE [LARGE SCALE GENOMIC DNA]</scope>
    <source>
        <strain evidence="4 5">CGMCC 1.12801</strain>
    </source>
</reference>
<dbReference type="InterPro" id="IPR002495">
    <property type="entry name" value="Glyco_trans_8"/>
</dbReference>
<dbReference type="PANTHER" id="PTHR13778:SF47">
    <property type="entry name" value="LIPOPOLYSACCHARIDE 1,3-GALACTOSYLTRANSFERASE"/>
    <property type="match status" value="1"/>
</dbReference>
<gene>
    <name evidence="4" type="ORF">B0I21_104115</name>
</gene>
<dbReference type="InterPro" id="IPR050748">
    <property type="entry name" value="Glycosyltrans_8_dom-fam"/>
</dbReference>
<dbReference type="PANTHER" id="PTHR13778">
    <property type="entry name" value="GLYCOSYLTRANSFERASE 8 DOMAIN-CONTAINING PROTEIN"/>
    <property type="match status" value="1"/>
</dbReference>